<dbReference type="GO" id="GO:0007507">
    <property type="term" value="P:heart development"/>
    <property type="evidence" value="ECO:0007669"/>
    <property type="project" value="Ensembl"/>
</dbReference>
<proteinExistence type="predicted"/>
<name>A0A3B3D4N3_ORYME</name>
<dbReference type="GO" id="GO:0005516">
    <property type="term" value="F:calmodulin binding"/>
    <property type="evidence" value="ECO:0007669"/>
    <property type="project" value="UniProtKB-KW"/>
</dbReference>
<reference evidence="8" key="2">
    <citation type="submission" date="2025-09" db="UniProtKB">
        <authorList>
            <consortium name="Ensembl"/>
        </authorList>
    </citation>
    <scope>IDENTIFICATION</scope>
</reference>
<dbReference type="Gene3D" id="1.10.506.10">
    <property type="entry name" value="GTPase Activation - p120gap, domain 1"/>
    <property type="match status" value="1"/>
</dbReference>
<reference evidence="8" key="1">
    <citation type="submission" date="2025-08" db="UniProtKB">
        <authorList>
            <consortium name="Ensembl"/>
        </authorList>
    </citation>
    <scope>IDENTIFICATION</scope>
</reference>
<dbReference type="InterPro" id="IPR000593">
    <property type="entry name" value="RasGAP_C"/>
</dbReference>
<dbReference type="Pfam" id="PF03836">
    <property type="entry name" value="RasGAP_C"/>
    <property type="match status" value="1"/>
</dbReference>
<feature type="coiled-coil region" evidence="4">
    <location>
        <begin position="165"/>
        <end position="192"/>
    </location>
</feature>
<dbReference type="InterPro" id="IPR036020">
    <property type="entry name" value="WW_dom_sf"/>
</dbReference>
<dbReference type="PROSITE" id="PS50020">
    <property type="entry name" value="WW_DOMAIN_2"/>
    <property type="match status" value="1"/>
</dbReference>
<dbReference type="Gene3D" id="1.20.5.190">
    <property type="match status" value="1"/>
</dbReference>
<dbReference type="STRING" id="30732.ENSOMEP00000024816"/>
<feature type="domain" description="Calponin-homology (CH)" evidence="7">
    <location>
        <begin position="41"/>
        <end position="156"/>
    </location>
</feature>
<keyword evidence="1" id="KW-0597">Phosphoprotein</keyword>
<dbReference type="GeneTree" id="ENSGT00950000183076"/>
<dbReference type="SUPFAM" id="SSF48350">
    <property type="entry name" value="GTPase activation domain, GAP"/>
    <property type="match status" value="1"/>
</dbReference>
<dbReference type="PANTHER" id="PTHR14149">
    <property type="entry name" value="RAS GTPASE-ACTIVATING PROTEIN WITH IQ MOTIF"/>
    <property type="match status" value="1"/>
</dbReference>
<evidence type="ECO:0000256" key="3">
    <source>
        <dbReference type="ARBA" id="ARBA00022860"/>
    </source>
</evidence>
<dbReference type="InterPro" id="IPR023152">
    <property type="entry name" value="RasGAP_CS"/>
</dbReference>
<dbReference type="SMART" id="SM00323">
    <property type="entry name" value="RasGAP"/>
    <property type="match status" value="1"/>
</dbReference>
<dbReference type="PaxDb" id="30732-ENSOMEP00000024816"/>
<dbReference type="SUPFAM" id="SSF51045">
    <property type="entry name" value="WW domain"/>
    <property type="match status" value="1"/>
</dbReference>
<dbReference type="CDD" id="cd00201">
    <property type="entry name" value="WW"/>
    <property type="match status" value="1"/>
</dbReference>
<dbReference type="PANTHER" id="PTHR14149:SF12">
    <property type="entry name" value="RAS GTPASE-ACTIVATING-LIKE PROTEIN IQGAP2"/>
    <property type="match status" value="1"/>
</dbReference>
<dbReference type="InterPro" id="IPR001202">
    <property type="entry name" value="WW_dom"/>
</dbReference>
<dbReference type="PROSITE" id="PS50096">
    <property type="entry name" value="IQ"/>
    <property type="match status" value="4"/>
</dbReference>
<dbReference type="GO" id="GO:0003094">
    <property type="term" value="P:glomerular filtration"/>
    <property type="evidence" value="ECO:0007669"/>
    <property type="project" value="Ensembl"/>
</dbReference>
<keyword evidence="4" id="KW-0175">Coiled coil</keyword>
<evidence type="ECO:0000259" key="7">
    <source>
        <dbReference type="PROSITE" id="PS50021"/>
    </source>
</evidence>
<dbReference type="Pfam" id="PF00616">
    <property type="entry name" value="RasGAP"/>
    <property type="match status" value="1"/>
</dbReference>
<dbReference type="FunFam" id="1.10.506.10:FF:000004">
    <property type="entry name" value="IQ motif containing GTPase activating protein 1"/>
    <property type="match status" value="1"/>
</dbReference>
<dbReference type="PROSITE" id="PS50021">
    <property type="entry name" value="CH"/>
    <property type="match status" value="1"/>
</dbReference>
<dbReference type="InterPro" id="IPR001936">
    <property type="entry name" value="RasGAP_dom"/>
</dbReference>
<dbReference type="SUPFAM" id="SSF143885">
    <property type="entry name" value="RGC domain-like"/>
    <property type="match status" value="1"/>
</dbReference>
<evidence type="ECO:0000256" key="1">
    <source>
        <dbReference type="ARBA" id="ARBA00022553"/>
    </source>
</evidence>
<dbReference type="SMART" id="SM00015">
    <property type="entry name" value="IQ"/>
    <property type="match status" value="4"/>
</dbReference>
<dbReference type="GO" id="GO:0005096">
    <property type="term" value="F:GTPase activator activity"/>
    <property type="evidence" value="ECO:0007669"/>
    <property type="project" value="TreeGrafter"/>
</dbReference>
<dbReference type="Gene3D" id="1.10.418.10">
    <property type="entry name" value="Calponin-like domain"/>
    <property type="match status" value="1"/>
</dbReference>
<feature type="domain" description="Ras-GAP" evidence="5">
    <location>
        <begin position="831"/>
        <end position="1064"/>
    </location>
</feature>
<dbReference type="PROSITE" id="PS01159">
    <property type="entry name" value="WW_DOMAIN_1"/>
    <property type="match status" value="1"/>
</dbReference>
<feature type="domain" description="WW" evidence="6">
    <location>
        <begin position="513"/>
        <end position="540"/>
    </location>
</feature>
<dbReference type="GO" id="GO:0072015">
    <property type="term" value="P:podocyte development"/>
    <property type="evidence" value="ECO:0007669"/>
    <property type="project" value="Ensembl"/>
</dbReference>
<accession>A0A3B3D4N3</accession>
<dbReference type="PROSITE" id="PS50018">
    <property type="entry name" value="RAS_GTPASE_ACTIV_2"/>
    <property type="match status" value="1"/>
</dbReference>
<dbReference type="InterPro" id="IPR000048">
    <property type="entry name" value="IQ_motif_EF-hand-BS"/>
</dbReference>
<dbReference type="GO" id="GO:0120025">
    <property type="term" value="C:plasma membrane bounded cell projection"/>
    <property type="evidence" value="ECO:0007669"/>
    <property type="project" value="UniProtKB-ARBA"/>
</dbReference>
<dbReference type="Pfam" id="PF00307">
    <property type="entry name" value="CH"/>
    <property type="match status" value="1"/>
</dbReference>
<keyword evidence="3" id="KW-0112">Calmodulin-binding</keyword>
<evidence type="ECO:0000256" key="4">
    <source>
        <dbReference type="SAM" id="Coils"/>
    </source>
</evidence>
<dbReference type="Pfam" id="PF00612">
    <property type="entry name" value="IQ"/>
    <property type="match status" value="3"/>
</dbReference>
<evidence type="ECO:0000313" key="9">
    <source>
        <dbReference type="Proteomes" id="UP000261560"/>
    </source>
</evidence>
<organism evidence="8 9">
    <name type="scientific">Oryzias melastigma</name>
    <name type="common">Marine medaka</name>
    <dbReference type="NCBI Taxonomy" id="30732"/>
    <lineage>
        <taxon>Eukaryota</taxon>
        <taxon>Metazoa</taxon>
        <taxon>Chordata</taxon>
        <taxon>Craniata</taxon>
        <taxon>Vertebrata</taxon>
        <taxon>Euteleostomi</taxon>
        <taxon>Actinopterygii</taxon>
        <taxon>Neopterygii</taxon>
        <taxon>Teleostei</taxon>
        <taxon>Neoteleostei</taxon>
        <taxon>Acanthomorphata</taxon>
        <taxon>Ovalentaria</taxon>
        <taxon>Atherinomorphae</taxon>
        <taxon>Beloniformes</taxon>
        <taxon>Adrianichthyidae</taxon>
        <taxon>Oryziinae</taxon>
        <taxon>Oryzias</taxon>
    </lineage>
</organism>
<dbReference type="Proteomes" id="UP000261560">
    <property type="component" value="Unplaced"/>
</dbReference>
<keyword evidence="2" id="KW-0677">Repeat</keyword>
<dbReference type="OMA" id="CANKYYD"/>
<protein>
    <submittedName>
        <fullName evidence="8">IQ motif containing GTPase activating protein 2</fullName>
    </submittedName>
</protein>
<dbReference type="FunFam" id="1.10.418.10:FF:000013">
    <property type="entry name" value="IQ motif containing GTPase activating protein 1"/>
    <property type="match status" value="1"/>
</dbReference>
<dbReference type="GO" id="GO:0051015">
    <property type="term" value="F:actin filament binding"/>
    <property type="evidence" value="ECO:0007669"/>
    <property type="project" value="TreeGrafter"/>
</dbReference>
<dbReference type="SMART" id="SM00033">
    <property type="entry name" value="CH"/>
    <property type="match status" value="1"/>
</dbReference>
<sequence>MYHEETTGLQKPRYGTIQDDERLSAEEMDERRRQNIAYEYLCHLEEAKRWMEACLDEELPPTTELENRLRNGVYLAKLANFFAPKMVSEKRIYDRDQCRYKNKGLHFRHTDNTVQWLRAMELVGLPKIFYPETTDVYDRKNMPKVVYCIHALSLYLYKLGIAPQIQDLLGKVAFTEEEISNMRSELEKYGIQMPSFSKIGGILANELSVDEAALHAAVIAVNEAIDKGQATVTLAALKNPNAMLRNIQDAISQDYQVALSRAKARKQHQSLGRVRSSKEERDVYEEFLTQQEIQSCLDSVNELEAVARINTAIRLGYATQTVEELMNPEAQLPIVYQTAANLYQTELFSLQLQGGRSGLSHEELNVAVEMLSAVAVLNEVLDTKDPQAVIEQLTDSPLGFTNIDHDNLNRYADMLIRERADALAKDQEFLSWNDIQKCIDTVNIQVHEEHERKELLQISSLLLPTAKLSGVNPDTAKHYHDVLQNTKQLLCQVRVKSPHYKPLSLPGSSDVLWVKHCIKDKYDFYYNLQTGQGTWETPEEYKDSWSQLSKEEIQNVVSCGTAEYNREQLWLANESLVTQLQARIRGYLVRKKHSQRLEYLRLQEPSVVKLQAFWKGYKQRKVYRERMNLLQKNVDSVIKIQSLAKMWRAKHKYNQRLKFFKDHEKEIVKIQAFLKANKARDDYKTLTGAKDPPLSVVRKFVHLLEQSSLDLQEEQEMTWLREEVVTKIRSNQQMEKDLNLMDIKIGLLVKNRITLQDVVSHSKKMKSKKSKSSKDDLTGGEKLGIKGLSKGKRRKLEAYQHLFYLLQTNPSYLAKLIFQMPQNKSTKFMDTVIFTLYNYASNQREEYLLLKLFKTALAEEINSKVDQIQEIVTGNPTVIKMVVSFNRGARGHNALRQLLSPVVKDIIDDKNLGINTNPVDVYKAWVNQVESATGEASKLPYEVTPEQAMSYPEVRSRLQASSEALRSATDKVLNSIVSSLDNIPYAMRYIAKVLKNSLHEKFPEASGDDVLKIVGNLLYYRYMNPAIVAPDGFDIIDLSAGGQLHQDQRRNLGSVAKMLQHAAANKLFEGENAHMTPMNKYISQTYEKFRLFFQAACDVPEPEEKFNIDEYSDMVTLSKPIIYISIEEIINTHSLLLEHLDAISPDRNDLLHELLQDLGDVPDVEALLGEGAVDSNDPNRETALSQLAKTEISLHLTSKFELLEGDDKDLKTLVTKTKKLIVDVIRIQPGEALPEILETPATPPQELEHTRILERRAAQDAQTPEGLKSSPAVLEDGQLPLEQKKRKILRNLRNLEQAGLATASNNYQDLINDIAKDIRYQRRYRQRRKTELMKLQQTLTALNSKTTFYQEQMNYYDTYIKTCLDNLNRKNSRRSIKLDSKSEDRGSKKWKPQSLKYTAARLHEKGVILEIEGLQTNQFKNVMFDISPTEEVGDFEVKAKFMGVEMEKVQLHFQDLLQLQYDGVAVMKMFDKAKVNVNLLIFLLNRKFYGK</sequence>
<evidence type="ECO:0000256" key="2">
    <source>
        <dbReference type="ARBA" id="ARBA00022737"/>
    </source>
</evidence>
<evidence type="ECO:0000259" key="6">
    <source>
        <dbReference type="PROSITE" id="PS50020"/>
    </source>
</evidence>
<keyword evidence="9" id="KW-1185">Reference proteome</keyword>
<dbReference type="GO" id="GO:1903479">
    <property type="term" value="P:mitotic actomyosin contractile ring assembly actin filament organization"/>
    <property type="evidence" value="ECO:0007669"/>
    <property type="project" value="TreeGrafter"/>
</dbReference>
<dbReference type="PROSITE" id="PS00509">
    <property type="entry name" value="RAS_GTPASE_ACTIV_1"/>
    <property type="match status" value="1"/>
</dbReference>
<dbReference type="InterPro" id="IPR036872">
    <property type="entry name" value="CH_dom_sf"/>
</dbReference>
<dbReference type="Ensembl" id="ENSOMET00000008715.1">
    <property type="protein sequence ID" value="ENSOMEP00000024816.1"/>
    <property type="gene ID" value="ENSOMEG00000000123.1"/>
</dbReference>
<dbReference type="InterPro" id="IPR008936">
    <property type="entry name" value="Rho_GTPase_activation_prot"/>
</dbReference>
<evidence type="ECO:0000313" key="8">
    <source>
        <dbReference type="Ensembl" id="ENSOMEP00000024816.1"/>
    </source>
</evidence>
<evidence type="ECO:0000259" key="5">
    <source>
        <dbReference type="PROSITE" id="PS50018"/>
    </source>
</evidence>
<dbReference type="InterPro" id="IPR001715">
    <property type="entry name" value="CH_dom"/>
</dbReference>
<dbReference type="GO" id="GO:0005938">
    <property type="term" value="C:cell cortex"/>
    <property type="evidence" value="ECO:0007669"/>
    <property type="project" value="TreeGrafter"/>
</dbReference>
<dbReference type="SUPFAM" id="SSF47576">
    <property type="entry name" value="Calponin-homology domain, CH-domain"/>
    <property type="match status" value="1"/>
</dbReference>